<reference evidence="2 3" key="1">
    <citation type="submission" date="2019-08" db="EMBL/GenBank/DDBJ databases">
        <title>Bradyrhizobium hipponensis sp. nov., a rhizobium isolated from a Lupinus angustifolius root nodule in Tunisia.</title>
        <authorList>
            <person name="Off K."/>
            <person name="Rejili M."/>
            <person name="Mars M."/>
            <person name="Brachmann A."/>
            <person name="Marin M."/>
        </authorList>
    </citation>
    <scope>NUCLEOTIDE SEQUENCE [LARGE SCALE GENOMIC DNA]</scope>
    <source>
        <strain evidence="2 3">CTAW71</strain>
    </source>
</reference>
<dbReference type="Pfam" id="PF12071">
    <property type="entry name" value="DUF3551"/>
    <property type="match status" value="1"/>
</dbReference>
<feature type="chain" id="PRO_5023073160" evidence="1">
    <location>
        <begin position="33"/>
        <end position="94"/>
    </location>
</feature>
<accession>A0A5D3KCQ7</accession>
<dbReference type="RefSeq" id="WP_148773661.1">
    <property type="nucleotide sequence ID" value="NZ_VSSS01000030.1"/>
</dbReference>
<evidence type="ECO:0000313" key="2">
    <source>
        <dbReference type="EMBL" id="TYL93879.1"/>
    </source>
</evidence>
<organism evidence="2 3">
    <name type="scientific">Bradyrhizobium rifense</name>
    <dbReference type="NCBI Taxonomy" id="515499"/>
    <lineage>
        <taxon>Bacteria</taxon>
        <taxon>Pseudomonadati</taxon>
        <taxon>Pseudomonadota</taxon>
        <taxon>Alphaproteobacteria</taxon>
        <taxon>Hyphomicrobiales</taxon>
        <taxon>Nitrobacteraceae</taxon>
        <taxon>Bradyrhizobium</taxon>
    </lineage>
</organism>
<dbReference type="EMBL" id="VSSS01000030">
    <property type="protein sequence ID" value="TYL93879.1"/>
    <property type="molecule type" value="Genomic_DNA"/>
</dbReference>
<protein>
    <submittedName>
        <fullName evidence="2">DUF3551 domain-containing protein</fullName>
    </submittedName>
</protein>
<evidence type="ECO:0000256" key="1">
    <source>
        <dbReference type="SAM" id="SignalP"/>
    </source>
</evidence>
<gene>
    <name evidence="2" type="ORF">FXB40_18685</name>
</gene>
<dbReference type="InterPro" id="IPR021937">
    <property type="entry name" value="DUF3551"/>
</dbReference>
<dbReference type="AlphaFoldDB" id="A0A5D3KCQ7"/>
<name>A0A5D3KCQ7_9BRAD</name>
<proteinExistence type="predicted"/>
<sequence length="94" mass="10416">MRASFSLPITATFSGAIAIIAFMFGASAPVRAQTYDPDYPVCAQIYGRSSYYDCRYASLEQCRSLAVTRSTSCVVNPYFAPKKEAAPRRSRRVD</sequence>
<feature type="signal peptide" evidence="1">
    <location>
        <begin position="1"/>
        <end position="32"/>
    </location>
</feature>
<keyword evidence="1" id="KW-0732">Signal</keyword>
<dbReference type="OrthoDB" id="8229016at2"/>
<keyword evidence="3" id="KW-1185">Reference proteome</keyword>
<dbReference type="Proteomes" id="UP000324758">
    <property type="component" value="Unassembled WGS sequence"/>
</dbReference>
<comment type="caution">
    <text evidence="2">The sequence shown here is derived from an EMBL/GenBank/DDBJ whole genome shotgun (WGS) entry which is preliminary data.</text>
</comment>
<evidence type="ECO:0000313" key="3">
    <source>
        <dbReference type="Proteomes" id="UP000324758"/>
    </source>
</evidence>